<gene>
    <name evidence="1" type="ordered locus">TT_P0125</name>
</gene>
<reference evidence="1 2" key="1">
    <citation type="journal article" date="2004" name="Nat. Biotechnol.">
        <title>The genome sequence of the extreme thermophile Thermus thermophilus.</title>
        <authorList>
            <person name="Henne A."/>
            <person name="Brueggemann H."/>
            <person name="Raasch C."/>
            <person name="Wiezer A."/>
            <person name="Hartsch T."/>
            <person name="Liesegang H."/>
            <person name="Johann A."/>
            <person name="Lienard T."/>
            <person name="Gohl O."/>
            <person name="Martinez-Arias R."/>
            <person name="Jacobi C."/>
            <person name="Starkuviene V."/>
            <person name="Schlenczeck S."/>
            <person name="Dencker S."/>
            <person name="Huber R."/>
            <person name="Klenk H.-P."/>
            <person name="Overbeek R."/>
            <person name="Kramer W."/>
            <person name="Merkl R."/>
            <person name="Gottschalk G."/>
            <person name="Fritz H.-J."/>
        </authorList>
    </citation>
    <scope>NUCLEOTIDE SEQUENCE [LARGE SCALE GENOMIC DNA]</scope>
    <source>
        <strain evidence="2">ATCC BAA-163 / DSM 7039 / HB27</strain>
        <plasmid evidence="1 2">pTT27</plasmid>
    </source>
</reference>
<organism evidence="1 2">
    <name type="scientific">Thermus thermophilus (strain ATCC BAA-163 / DSM 7039 / HB27)</name>
    <dbReference type="NCBI Taxonomy" id="262724"/>
    <lineage>
        <taxon>Bacteria</taxon>
        <taxon>Thermotogati</taxon>
        <taxon>Deinococcota</taxon>
        <taxon>Deinococci</taxon>
        <taxon>Thermales</taxon>
        <taxon>Thermaceae</taxon>
        <taxon>Thermus</taxon>
    </lineage>
</organism>
<evidence type="ECO:0000313" key="2">
    <source>
        <dbReference type="Proteomes" id="UP000000592"/>
    </source>
</evidence>
<dbReference type="KEGG" id="tth:TT_P0125"/>
<dbReference type="HOGENOM" id="CLU_535071_0_0_0"/>
<name>Q746D0_THET2</name>
<protein>
    <recommendedName>
        <fullName evidence="3">Transcription antiterminator BglG</fullName>
    </recommendedName>
</protein>
<dbReference type="eggNOG" id="ENOG5032UY3">
    <property type="taxonomic scope" value="Bacteria"/>
</dbReference>
<accession>Q746D0</accession>
<dbReference type="AlphaFoldDB" id="Q746D0"/>
<evidence type="ECO:0000313" key="1">
    <source>
        <dbReference type="EMBL" id="AAS82455.1"/>
    </source>
</evidence>
<sequence length="514" mass="58224">MEPWAHAVNLHRAVEAALEAQNLAHLQVRREDVEGAKPLVRALWRGEWRADPLAKSREGVVPGYLLLGFLGGHFFDRDLPENDLAFWPEFHRALGLNQGQPTPKQRDKLWKVLEGLPGTKAFLRFHADGKRDFVGTLKALFGARTLRLKEILDHLRLYRDEAKLQEEALGPYASLVRGLKEALDLLAEEALDAAEQEDVEALVARLEALGFYAEEPHPLRFLFHRSPKAFAELYAEWRGEKKATPLRHPQVRVEVLQGKEVLERVLPQIRREVLVEGALVYGQVRLKSGLFRGFCWRPRLDTEGNPIPEEVAVPLGEGQVVLRLHHRAWGVRFLDERGQVCPEWRPPEPLEVRPLVDEGTPVRFLLEGGGDPVERLEDLPLELGLPEDALVVEALVFGSREHGEWRPLGRLPVRLEARLEERLSETALELEVFPRGPLETVWLAPAGPKQTFPEGRACIPRGLWPVKILVKAWGRAWEILVPPKGWPEKAWRRGLGLPAVGANKLGNNPSRFHL</sequence>
<dbReference type="EMBL" id="AE017222">
    <property type="protein sequence ID" value="AAS82455.1"/>
    <property type="molecule type" value="Genomic_DNA"/>
</dbReference>
<keyword evidence="1" id="KW-0614">Plasmid</keyword>
<evidence type="ECO:0008006" key="3">
    <source>
        <dbReference type="Google" id="ProtNLM"/>
    </source>
</evidence>
<dbReference type="RefSeq" id="WP_011174439.1">
    <property type="nucleotide sequence ID" value="NC_005838.1"/>
</dbReference>
<proteinExistence type="predicted"/>
<dbReference type="Proteomes" id="UP000000592">
    <property type="component" value="Plasmid pTT27"/>
</dbReference>
<dbReference type="OrthoDB" id="30243at2"/>
<geneLocation type="plasmid" evidence="1 2">
    <name>pTT27</name>
</geneLocation>